<dbReference type="EC" id="1.6.5.-" evidence="6"/>
<dbReference type="Proteomes" id="UP000501602">
    <property type="component" value="Chromosome"/>
</dbReference>
<evidence type="ECO:0000259" key="7">
    <source>
        <dbReference type="Pfam" id="PF02525"/>
    </source>
</evidence>
<organism evidence="8 9">
    <name type="scientific">Ferrimonas lipolytica</name>
    <dbReference type="NCBI Taxonomy" id="2724191"/>
    <lineage>
        <taxon>Bacteria</taxon>
        <taxon>Pseudomonadati</taxon>
        <taxon>Pseudomonadota</taxon>
        <taxon>Gammaproteobacteria</taxon>
        <taxon>Alteromonadales</taxon>
        <taxon>Ferrimonadaceae</taxon>
        <taxon>Ferrimonas</taxon>
    </lineage>
</organism>
<comment type="catalytic activity">
    <reaction evidence="6">
        <text>2 a quinone + NADH + H(+) = 2 a 1,4-benzosemiquinone + NAD(+)</text>
        <dbReference type="Rhea" id="RHEA:65952"/>
        <dbReference type="ChEBI" id="CHEBI:15378"/>
        <dbReference type="ChEBI" id="CHEBI:57540"/>
        <dbReference type="ChEBI" id="CHEBI:57945"/>
        <dbReference type="ChEBI" id="CHEBI:132124"/>
        <dbReference type="ChEBI" id="CHEBI:134225"/>
    </reaction>
</comment>
<evidence type="ECO:0000313" key="8">
    <source>
        <dbReference type="EMBL" id="QIZ76437.1"/>
    </source>
</evidence>
<dbReference type="PANTHER" id="PTHR43741:SF2">
    <property type="entry name" value="FMN-DEPENDENT NADH:QUINONE OXIDOREDUCTASE"/>
    <property type="match status" value="1"/>
</dbReference>
<feature type="binding site" evidence="6">
    <location>
        <begin position="140"/>
        <end position="143"/>
    </location>
    <ligand>
        <name>FMN</name>
        <dbReference type="ChEBI" id="CHEBI:58210"/>
    </ligand>
</feature>
<comment type="similarity">
    <text evidence="6">Belongs to the azoreductase type 1 family.</text>
</comment>
<dbReference type="GO" id="GO:0009055">
    <property type="term" value="F:electron transfer activity"/>
    <property type="evidence" value="ECO:0007669"/>
    <property type="project" value="UniProtKB-UniRule"/>
</dbReference>
<feature type="binding site" evidence="6">
    <location>
        <begin position="16"/>
        <end position="18"/>
    </location>
    <ligand>
        <name>FMN</name>
        <dbReference type="ChEBI" id="CHEBI:58210"/>
    </ligand>
</feature>
<evidence type="ECO:0000256" key="1">
    <source>
        <dbReference type="ARBA" id="ARBA00022630"/>
    </source>
</evidence>
<feature type="binding site" evidence="6">
    <location>
        <position position="10"/>
    </location>
    <ligand>
        <name>FMN</name>
        <dbReference type="ChEBI" id="CHEBI:58210"/>
    </ligand>
</feature>
<dbReference type="Gene3D" id="3.40.50.360">
    <property type="match status" value="1"/>
</dbReference>
<evidence type="ECO:0000256" key="5">
    <source>
        <dbReference type="ARBA" id="ARBA00048542"/>
    </source>
</evidence>
<keyword evidence="9" id="KW-1185">Reference proteome</keyword>
<name>A0A6H1UBH5_9GAMM</name>
<keyword evidence="1 6" id="KW-0285">Flavoprotein</keyword>
<accession>A0A6H1UBH5</accession>
<dbReference type="GO" id="GO:0010181">
    <property type="term" value="F:FMN binding"/>
    <property type="evidence" value="ECO:0007669"/>
    <property type="project" value="UniProtKB-UniRule"/>
</dbReference>
<dbReference type="InterPro" id="IPR029039">
    <property type="entry name" value="Flavoprotein-like_sf"/>
</dbReference>
<dbReference type="AlphaFoldDB" id="A0A6H1UBH5"/>
<dbReference type="InterPro" id="IPR003680">
    <property type="entry name" value="Flavodoxin_fold"/>
</dbReference>
<sequence length="200" mass="21447">MKTLLVINSSPNQQSSVSRELANGYSRDWARNFPSGEVVERDLADTNLVTLDSATIAAFYTPAEHRDEQATRLLALSNELVAELQRADEIVIAAPMHNFSVPGSLKLWIDLICRVGVTFRYSDSGPVGLLAGKTATVITSRGGRYGVGTGAQGMNHQDPMLTTVLNFVGITDIRHVAAEGMASGDGGKVKAQQQLSELFG</sequence>
<comment type="cofactor">
    <cofactor evidence="6">
        <name>FMN</name>
        <dbReference type="ChEBI" id="CHEBI:58210"/>
    </cofactor>
    <text evidence="6">Binds 1 FMN per subunit.</text>
</comment>
<evidence type="ECO:0000313" key="9">
    <source>
        <dbReference type="Proteomes" id="UP000501602"/>
    </source>
</evidence>
<dbReference type="GO" id="GO:0016652">
    <property type="term" value="F:oxidoreductase activity, acting on NAD(P)H as acceptor"/>
    <property type="evidence" value="ECO:0007669"/>
    <property type="project" value="UniProtKB-UniRule"/>
</dbReference>
<dbReference type="EC" id="1.7.1.17" evidence="6"/>
<comment type="caution">
    <text evidence="6">Lacks conserved residue(s) required for the propagation of feature annotation.</text>
</comment>
<evidence type="ECO:0000256" key="4">
    <source>
        <dbReference type="ARBA" id="ARBA00023027"/>
    </source>
</evidence>
<proteinExistence type="inferred from homology"/>
<protein>
    <recommendedName>
        <fullName evidence="6">FMN dependent NADH:quinone oxidoreductase</fullName>
        <ecNumber evidence="6">1.6.5.-</ecNumber>
    </recommendedName>
    <alternativeName>
        <fullName evidence="6">Azo-dye reductase</fullName>
    </alternativeName>
    <alternativeName>
        <fullName evidence="6">FMN-dependent NADH-azo compound oxidoreductase</fullName>
    </alternativeName>
    <alternativeName>
        <fullName evidence="6">FMN-dependent NADH-azoreductase</fullName>
        <ecNumber evidence="6">1.7.1.17</ecNumber>
    </alternativeName>
</protein>
<gene>
    <name evidence="6" type="primary">azoR</name>
    <name evidence="8" type="ORF">HER31_05915</name>
</gene>
<keyword evidence="3 6" id="KW-0560">Oxidoreductase</keyword>
<comment type="function">
    <text evidence="6">Quinone reductase that provides resistance to thiol-specific stress caused by electrophilic quinones.</text>
</comment>
<keyword evidence="4 6" id="KW-0520">NAD</keyword>
<comment type="function">
    <text evidence="6">Also exhibits azoreductase activity. Catalyzes the reductive cleavage of the azo bond in aromatic azo compounds to the corresponding amines.</text>
</comment>
<evidence type="ECO:0000256" key="2">
    <source>
        <dbReference type="ARBA" id="ARBA00022643"/>
    </source>
</evidence>
<evidence type="ECO:0000256" key="3">
    <source>
        <dbReference type="ARBA" id="ARBA00023002"/>
    </source>
</evidence>
<dbReference type="InterPro" id="IPR050104">
    <property type="entry name" value="FMN-dep_NADH:Q_OxRdtase_AzoR1"/>
</dbReference>
<dbReference type="RefSeq" id="WP_168659699.1">
    <property type="nucleotide sequence ID" value="NZ_CP051180.1"/>
</dbReference>
<dbReference type="GO" id="GO:0016655">
    <property type="term" value="F:oxidoreductase activity, acting on NAD(P)H, quinone or similar compound as acceptor"/>
    <property type="evidence" value="ECO:0007669"/>
    <property type="project" value="InterPro"/>
</dbReference>
<dbReference type="HAMAP" id="MF_01216">
    <property type="entry name" value="Azoreductase_type1"/>
    <property type="match status" value="1"/>
</dbReference>
<comment type="subunit">
    <text evidence="6">Homodimer.</text>
</comment>
<dbReference type="PANTHER" id="PTHR43741">
    <property type="entry name" value="FMN-DEPENDENT NADH-AZOREDUCTASE 1"/>
    <property type="match status" value="1"/>
</dbReference>
<dbReference type="SUPFAM" id="SSF52218">
    <property type="entry name" value="Flavoproteins"/>
    <property type="match status" value="1"/>
</dbReference>
<comment type="catalytic activity">
    <reaction evidence="5">
        <text>N,N-dimethyl-1,4-phenylenediamine + anthranilate + 2 NAD(+) = 2-(4-dimethylaminophenyl)diazenylbenzoate + 2 NADH + 2 H(+)</text>
        <dbReference type="Rhea" id="RHEA:55872"/>
        <dbReference type="ChEBI" id="CHEBI:15378"/>
        <dbReference type="ChEBI" id="CHEBI:15783"/>
        <dbReference type="ChEBI" id="CHEBI:16567"/>
        <dbReference type="ChEBI" id="CHEBI:57540"/>
        <dbReference type="ChEBI" id="CHEBI:57945"/>
        <dbReference type="ChEBI" id="CHEBI:71579"/>
        <dbReference type="EC" id="1.7.1.17"/>
    </reaction>
    <physiologicalReaction direction="right-to-left" evidence="5">
        <dbReference type="Rhea" id="RHEA:55874"/>
    </physiologicalReaction>
</comment>
<evidence type="ECO:0000256" key="6">
    <source>
        <dbReference type="HAMAP-Rule" id="MF_01216"/>
    </source>
</evidence>
<dbReference type="KEGG" id="fes:HER31_05915"/>
<feature type="domain" description="Flavodoxin-like fold" evidence="7">
    <location>
        <begin position="2"/>
        <end position="193"/>
    </location>
</feature>
<dbReference type="InterPro" id="IPR023048">
    <property type="entry name" value="NADH:quinone_OxRdtase_FMN_depd"/>
</dbReference>
<dbReference type="EMBL" id="CP051180">
    <property type="protein sequence ID" value="QIZ76437.1"/>
    <property type="molecule type" value="Genomic_DNA"/>
</dbReference>
<keyword evidence="2 6" id="KW-0288">FMN</keyword>
<reference evidence="8 9" key="1">
    <citation type="submission" date="2020-04" db="EMBL/GenBank/DDBJ databases">
        <title>Ferrimonas sp. S7 isolated from sea water.</title>
        <authorList>
            <person name="Bae S.S."/>
            <person name="Baek K."/>
        </authorList>
    </citation>
    <scope>NUCLEOTIDE SEQUENCE [LARGE SCALE GENOMIC DNA]</scope>
    <source>
        <strain evidence="8 9">S7</strain>
    </source>
</reference>
<dbReference type="Pfam" id="PF02525">
    <property type="entry name" value="Flavodoxin_2"/>
    <property type="match status" value="1"/>
</dbReference>